<dbReference type="EMBL" id="CAADFW010000033">
    <property type="protein sequence ID" value="VFK59404.1"/>
    <property type="molecule type" value="Genomic_DNA"/>
</dbReference>
<organism evidence="2">
    <name type="scientific">Candidatus Kentrum sp. TC</name>
    <dbReference type="NCBI Taxonomy" id="2126339"/>
    <lineage>
        <taxon>Bacteria</taxon>
        <taxon>Pseudomonadati</taxon>
        <taxon>Pseudomonadota</taxon>
        <taxon>Gammaproteobacteria</taxon>
        <taxon>Candidatus Kentrum</taxon>
    </lineage>
</organism>
<gene>
    <name evidence="2" type="ORF">BECKTC1821F_GA0114240_103317</name>
</gene>
<reference evidence="2" key="1">
    <citation type="submission" date="2019-02" db="EMBL/GenBank/DDBJ databases">
        <authorList>
            <person name="Gruber-Vodicka R. H."/>
            <person name="Seah K. B. B."/>
        </authorList>
    </citation>
    <scope>NUCLEOTIDE SEQUENCE</scope>
    <source>
        <strain evidence="2">BECK_BZ126</strain>
    </source>
</reference>
<sequence length="85" mass="9733">MEGGLVTQRSQGTPRGGPLPSLLSNILLDELDKKLEERAHRFVRYADDRNIHVWSKRAGERVPASLERFPWNPSGLLVNRGEERR</sequence>
<keyword evidence="2" id="KW-0808">Transferase</keyword>
<evidence type="ECO:0000313" key="2">
    <source>
        <dbReference type="EMBL" id="VFK59404.1"/>
    </source>
</evidence>
<keyword evidence="2" id="KW-0695">RNA-directed DNA polymerase</keyword>
<dbReference type="AlphaFoldDB" id="A0A451A049"/>
<proteinExistence type="predicted"/>
<keyword evidence="2" id="KW-0548">Nucleotidyltransferase</keyword>
<name>A0A451A049_9GAMM</name>
<feature type="region of interest" description="Disordered" evidence="1">
    <location>
        <begin position="1"/>
        <end position="20"/>
    </location>
</feature>
<dbReference type="InterPro" id="IPR043502">
    <property type="entry name" value="DNA/RNA_pol_sf"/>
</dbReference>
<dbReference type="GO" id="GO:0003964">
    <property type="term" value="F:RNA-directed DNA polymerase activity"/>
    <property type="evidence" value="ECO:0007669"/>
    <property type="project" value="UniProtKB-KW"/>
</dbReference>
<accession>A0A451A049</accession>
<evidence type="ECO:0000256" key="1">
    <source>
        <dbReference type="SAM" id="MobiDB-lite"/>
    </source>
</evidence>
<dbReference type="SUPFAM" id="SSF56672">
    <property type="entry name" value="DNA/RNA polymerases"/>
    <property type="match status" value="1"/>
</dbReference>
<protein>
    <submittedName>
        <fullName evidence="2">RNA-directed DNA polymerase</fullName>
    </submittedName>
</protein>